<dbReference type="AlphaFoldDB" id="A0A7R9WXC5"/>
<dbReference type="EMBL" id="HBEF01016699">
    <property type="protein sequence ID" value="CAD8338287.1"/>
    <property type="molecule type" value="Transcribed_RNA"/>
</dbReference>
<reference evidence="3" key="1">
    <citation type="submission" date="2021-01" db="EMBL/GenBank/DDBJ databases">
        <authorList>
            <person name="Corre E."/>
            <person name="Pelletier E."/>
            <person name="Niang G."/>
            <person name="Scheremetjew M."/>
            <person name="Finn R."/>
            <person name="Kale V."/>
            <person name="Holt S."/>
            <person name="Cochrane G."/>
            <person name="Meng A."/>
            <person name="Brown T."/>
            <person name="Cohen L."/>
        </authorList>
    </citation>
    <scope>NUCLEOTIDE SEQUENCE</scope>
    <source>
        <strain evidence="3">CCMP3328</strain>
    </source>
</reference>
<proteinExistence type="predicted"/>
<feature type="region of interest" description="Disordered" evidence="1">
    <location>
        <begin position="46"/>
        <end position="84"/>
    </location>
</feature>
<feature type="signal peptide" evidence="2">
    <location>
        <begin position="1"/>
        <end position="19"/>
    </location>
</feature>
<protein>
    <recommendedName>
        <fullName evidence="4">Secreted protein</fullName>
    </recommendedName>
</protein>
<evidence type="ECO:0000256" key="2">
    <source>
        <dbReference type="SAM" id="SignalP"/>
    </source>
</evidence>
<gene>
    <name evidence="3" type="ORF">CAUS1442_LOCUS10416</name>
</gene>
<feature type="chain" id="PRO_5031110629" description="Secreted protein" evidence="2">
    <location>
        <begin position="20"/>
        <end position="140"/>
    </location>
</feature>
<accession>A0A7R9WXC5</accession>
<organism evidence="3">
    <name type="scientific">Craspedostauros australis</name>
    <dbReference type="NCBI Taxonomy" id="1486917"/>
    <lineage>
        <taxon>Eukaryota</taxon>
        <taxon>Sar</taxon>
        <taxon>Stramenopiles</taxon>
        <taxon>Ochrophyta</taxon>
        <taxon>Bacillariophyta</taxon>
        <taxon>Bacillariophyceae</taxon>
        <taxon>Bacillariophycidae</taxon>
        <taxon>Naviculales</taxon>
        <taxon>Naviculaceae</taxon>
        <taxon>Craspedostauros</taxon>
    </lineage>
</organism>
<keyword evidence="2" id="KW-0732">Signal</keyword>
<name>A0A7R9WXC5_9STRA</name>
<evidence type="ECO:0008006" key="4">
    <source>
        <dbReference type="Google" id="ProtNLM"/>
    </source>
</evidence>
<feature type="compositionally biased region" description="Basic and acidic residues" evidence="1">
    <location>
        <begin position="53"/>
        <end position="66"/>
    </location>
</feature>
<evidence type="ECO:0000313" key="3">
    <source>
        <dbReference type="EMBL" id="CAD8338287.1"/>
    </source>
</evidence>
<feature type="compositionally biased region" description="Basic and acidic residues" evidence="1">
    <location>
        <begin position="74"/>
        <end position="84"/>
    </location>
</feature>
<sequence length="140" mass="15542">MSHTIALLRLVLWNNLTHCSVRMHSRDASRNVQQLLWVCKTTLNHPSATTDSEDQHAQTSADKRDQPASYGHVEANHDPDLPRTSEHAARALVTSVSYVETSMGAFGNAPTGWVLRSCVRVILHHALWMQHRSQSSAPAA</sequence>
<evidence type="ECO:0000256" key="1">
    <source>
        <dbReference type="SAM" id="MobiDB-lite"/>
    </source>
</evidence>